<accession>A0ABS2WUL2</accession>
<dbReference type="InterPro" id="IPR012340">
    <property type="entry name" value="NA-bd_OB-fold"/>
</dbReference>
<sequence>MRHLFWLLFFVTISVASSVLHVSVQGAISPASVAHLQHAFSHANTTQASLMIIELDTPGGLLESTREMVQEITNAPLPVVVYVSPKGARAASAGTYLLYASHVAAMAPGTNVGAATPVSIGASQDAPPSTMEKKVLEDANAYLQSLAELRGRNSEWAQKAVKEGASISANTALELGVIDLVAEDIPTLLAVIHGTSVQLNATTTLTLDTADVLLERLEPDFKTAFLSVISNPTFAYLLMLLALYGIFFELLNPGAILPGVVGLISGLLALYAFNLLPFNYAGLALIGLGVALMIGEVFVAGFGIFGIAGIIAFSLGSVFLFDAQTLGNDISIPLIVAVALVSVAFFVYVTQMALSARSIKATTGTETLIGQEAKVVKITDDGYLVESHGELWTGKSHEPLILHQRVEITGFKGLKLTLKSIHLKE</sequence>
<dbReference type="Pfam" id="PF24961">
    <property type="entry name" value="NfeD_membrane"/>
    <property type="match status" value="1"/>
</dbReference>
<feature type="domain" description="NfeD-like C-terminal" evidence="6">
    <location>
        <begin position="366"/>
        <end position="417"/>
    </location>
</feature>
<dbReference type="Gene3D" id="3.90.226.10">
    <property type="entry name" value="2-enoyl-CoA Hydratase, Chain A, domain 1"/>
    <property type="match status" value="1"/>
</dbReference>
<reference evidence="9" key="2">
    <citation type="submission" date="2021-02" db="EMBL/GenBank/DDBJ databases">
        <authorList>
            <person name="Merkel A.Y."/>
        </authorList>
    </citation>
    <scope>NUCLEOTIDE SEQUENCE</scope>
    <source>
        <strain evidence="9">T05b</strain>
    </source>
</reference>
<feature type="transmembrane region" description="Helical" evidence="5">
    <location>
        <begin position="254"/>
        <end position="272"/>
    </location>
</feature>
<evidence type="ECO:0000259" key="7">
    <source>
        <dbReference type="Pfam" id="PF24961"/>
    </source>
</evidence>
<evidence type="ECO:0000256" key="2">
    <source>
        <dbReference type="ARBA" id="ARBA00022692"/>
    </source>
</evidence>
<evidence type="ECO:0000256" key="1">
    <source>
        <dbReference type="ARBA" id="ARBA00004141"/>
    </source>
</evidence>
<keyword evidence="10" id="KW-1185">Reference proteome</keyword>
<dbReference type="InterPro" id="IPR056738">
    <property type="entry name" value="NfeD1b_N"/>
</dbReference>
<organism evidence="9 10">
    <name type="scientific">Sulfurospirillum tamanense</name>
    <dbReference type="NCBI Taxonomy" id="2813362"/>
    <lineage>
        <taxon>Bacteria</taxon>
        <taxon>Pseudomonadati</taxon>
        <taxon>Campylobacterota</taxon>
        <taxon>Epsilonproteobacteria</taxon>
        <taxon>Campylobacterales</taxon>
        <taxon>Sulfurospirillaceae</taxon>
        <taxon>Sulfurospirillum</taxon>
    </lineage>
</organism>
<dbReference type="Pfam" id="PF25145">
    <property type="entry name" value="NfeD1b_N"/>
    <property type="match status" value="1"/>
</dbReference>
<dbReference type="InterPro" id="IPR056739">
    <property type="entry name" value="NfeD_membrane"/>
</dbReference>
<keyword evidence="3 5" id="KW-1133">Transmembrane helix</keyword>
<name>A0ABS2WUL2_9BACT</name>
<dbReference type="InterPro" id="IPR002810">
    <property type="entry name" value="NfeD-like_C"/>
</dbReference>
<dbReference type="Proteomes" id="UP000703590">
    <property type="component" value="Unassembled WGS sequence"/>
</dbReference>
<dbReference type="EMBL" id="JAFHKK010000033">
    <property type="protein sequence ID" value="MBN2965351.1"/>
    <property type="molecule type" value="Genomic_DNA"/>
</dbReference>
<feature type="transmembrane region" description="Helical" evidence="5">
    <location>
        <begin position="330"/>
        <end position="350"/>
    </location>
</feature>
<evidence type="ECO:0000256" key="5">
    <source>
        <dbReference type="SAM" id="Phobius"/>
    </source>
</evidence>
<evidence type="ECO:0000259" key="6">
    <source>
        <dbReference type="Pfam" id="PF01957"/>
    </source>
</evidence>
<evidence type="ECO:0000256" key="3">
    <source>
        <dbReference type="ARBA" id="ARBA00022989"/>
    </source>
</evidence>
<feature type="domain" description="NfeD integral membrane" evidence="7">
    <location>
        <begin position="234"/>
        <end position="348"/>
    </location>
</feature>
<dbReference type="CDD" id="cd07020">
    <property type="entry name" value="Clp_protease_NfeD_1"/>
    <property type="match status" value="1"/>
</dbReference>
<feature type="transmembrane region" description="Helical" evidence="5">
    <location>
        <begin position="224"/>
        <end position="247"/>
    </location>
</feature>
<dbReference type="InterPro" id="IPR029045">
    <property type="entry name" value="ClpP/crotonase-like_dom_sf"/>
</dbReference>
<dbReference type="Gene3D" id="2.40.50.140">
    <property type="entry name" value="Nucleic acid-binding proteins"/>
    <property type="match status" value="1"/>
</dbReference>
<dbReference type="InterPro" id="IPR052165">
    <property type="entry name" value="Membrane_assoc_protease"/>
</dbReference>
<reference evidence="9" key="1">
    <citation type="submission" date="2021-02" db="EMBL/GenBank/DDBJ databases">
        <title>Sulfurospirillum tamanensis sp. nov.</title>
        <authorList>
            <person name="Frolova A."/>
            <person name="Merkel A."/>
            <person name="Slobodkin A."/>
        </authorList>
    </citation>
    <scope>NUCLEOTIDE SEQUENCE</scope>
    <source>
        <strain evidence="9">T05b</strain>
    </source>
</reference>
<comment type="subcellular location">
    <subcellularLocation>
        <location evidence="1">Membrane</location>
        <topology evidence="1">Multi-pass membrane protein</topology>
    </subcellularLocation>
</comment>
<gene>
    <name evidence="9" type="ORF">JWV37_11215</name>
</gene>
<proteinExistence type="predicted"/>
<evidence type="ECO:0000259" key="8">
    <source>
        <dbReference type="Pfam" id="PF25145"/>
    </source>
</evidence>
<dbReference type="Pfam" id="PF01957">
    <property type="entry name" value="NfeD"/>
    <property type="match status" value="1"/>
</dbReference>
<dbReference type="PANTHER" id="PTHR33507:SF4">
    <property type="entry name" value="NODULATION COMPETITIVENESS PROTEIN NFED"/>
    <property type="match status" value="1"/>
</dbReference>
<evidence type="ECO:0000313" key="9">
    <source>
        <dbReference type="EMBL" id="MBN2965351.1"/>
    </source>
</evidence>
<feature type="transmembrane region" description="Helical" evidence="5">
    <location>
        <begin position="302"/>
        <end position="324"/>
    </location>
</feature>
<evidence type="ECO:0000256" key="4">
    <source>
        <dbReference type="ARBA" id="ARBA00023136"/>
    </source>
</evidence>
<comment type="caution">
    <text evidence="9">The sequence shown here is derived from an EMBL/GenBank/DDBJ whole genome shotgun (WGS) entry which is preliminary data.</text>
</comment>
<feature type="domain" description="NfeD1b N-terminal" evidence="8">
    <location>
        <begin position="19"/>
        <end position="169"/>
    </location>
</feature>
<dbReference type="SUPFAM" id="SSF52096">
    <property type="entry name" value="ClpP/crotonase"/>
    <property type="match status" value="1"/>
</dbReference>
<keyword evidence="2 5" id="KW-0812">Transmembrane</keyword>
<dbReference type="PANTHER" id="PTHR33507">
    <property type="entry name" value="INNER MEMBRANE PROTEIN YBBJ"/>
    <property type="match status" value="1"/>
</dbReference>
<protein>
    <submittedName>
        <fullName evidence="9">Nodulation protein NfeD</fullName>
    </submittedName>
</protein>
<dbReference type="SUPFAM" id="SSF141322">
    <property type="entry name" value="NfeD domain-like"/>
    <property type="match status" value="1"/>
</dbReference>
<keyword evidence="4 5" id="KW-0472">Membrane</keyword>
<evidence type="ECO:0000313" key="10">
    <source>
        <dbReference type="Proteomes" id="UP000703590"/>
    </source>
</evidence>
<dbReference type="RefSeq" id="WP_205459911.1">
    <property type="nucleotide sequence ID" value="NZ_JAFHKK010000033.1"/>
</dbReference>